<dbReference type="Gene3D" id="3.40.190.10">
    <property type="entry name" value="Periplasmic binding protein-like II"/>
    <property type="match status" value="2"/>
</dbReference>
<dbReference type="Proteomes" id="UP000324222">
    <property type="component" value="Unassembled WGS sequence"/>
</dbReference>
<keyword evidence="3 8" id="KW-0812">Transmembrane</keyword>
<evidence type="ECO:0000256" key="4">
    <source>
        <dbReference type="ARBA" id="ARBA00022989"/>
    </source>
</evidence>
<keyword evidence="10" id="KW-1185">Reference proteome</keyword>
<evidence type="ECO:0000256" key="6">
    <source>
        <dbReference type="ARBA" id="ARBA00023170"/>
    </source>
</evidence>
<dbReference type="PANTHER" id="PTHR42643:SF24">
    <property type="entry name" value="IONOTROPIC RECEPTOR 60A"/>
    <property type="match status" value="1"/>
</dbReference>
<evidence type="ECO:0000256" key="1">
    <source>
        <dbReference type="ARBA" id="ARBA00004651"/>
    </source>
</evidence>
<accession>A0A5B7H4A8</accession>
<dbReference type="GO" id="GO:0005886">
    <property type="term" value="C:plasma membrane"/>
    <property type="evidence" value="ECO:0007669"/>
    <property type="project" value="UniProtKB-SubCell"/>
</dbReference>
<comment type="caution">
    <text evidence="9">The sequence shown here is derived from an EMBL/GenBank/DDBJ whole genome shotgun (WGS) entry which is preliminary data.</text>
</comment>
<evidence type="ECO:0000313" key="9">
    <source>
        <dbReference type="EMBL" id="MPC64913.1"/>
    </source>
</evidence>
<dbReference type="SUPFAM" id="SSF53850">
    <property type="entry name" value="Periplasmic binding protein-like II"/>
    <property type="match status" value="1"/>
</dbReference>
<comment type="subcellular location">
    <subcellularLocation>
        <location evidence="1">Cell membrane</location>
        <topology evidence="1">Multi-pass membrane protein</topology>
    </subcellularLocation>
</comment>
<reference evidence="9 10" key="1">
    <citation type="submission" date="2019-05" db="EMBL/GenBank/DDBJ databases">
        <title>Another draft genome of Portunus trituberculatus and its Hox gene families provides insights of decapod evolution.</title>
        <authorList>
            <person name="Jeong J.-H."/>
            <person name="Song I."/>
            <person name="Kim S."/>
            <person name="Choi T."/>
            <person name="Kim D."/>
            <person name="Ryu S."/>
            <person name="Kim W."/>
        </authorList>
    </citation>
    <scope>NUCLEOTIDE SEQUENCE [LARGE SCALE GENOMIC DNA]</scope>
    <source>
        <tissue evidence="9">Muscle</tissue>
    </source>
</reference>
<keyword evidence="4 8" id="KW-1133">Transmembrane helix</keyword>
<protein>
    <submittedName>
        <fullName evidence="9">Uncharacterized protein</fullName>
    </submittedName>
</protein>
<name>A0A5B7H4A8_PORTR</name>
<gene>
    <name evidence="9" type="ORF">E2C01_059035</name>
</gene>
<organism evidence="9 10">
    <name type="scientific">Portunus trituberculatus</name>
    <name type="common">Swimming crab</name>
    <name type="synonym">Neptunus trituberculatus</name>
    <dbReference type="NCBI Taxonomy" id="210409"/>
    <lineage>
        <taxon>Eukaryota</taxon>
        <taxon>Metazoa</taxon>
        <taxon>Ecdysozoa</taxon>
        <taxon>Arthropoda</taxon>
        <taxon>Crustacea</taxon>
        <taxon>Multicrustacea</taxon>
        <taxon>Malacostraca</taxon>
        <taxon>Eumalacostraca</taxon>
        <taxon>Eucarida</taxon>
        <taxon>Decapoda</taxon>
        <taxon>Pleocyemata</taxon>
        <taxon>Brachyura</taxon>
        <taxon>Eubrachyura</taxon>
        <taxon>Portunoidea</taxon>
        <taxon>Portunidae</taxon>
        <taxon>Portuninae</taxon>
        <taxon>Portunus</taxon>
    </lineage>
</organism>
<dbReference type="AlphaFoldDB" id="A0A5B7H4A8"/>
<keyword evidence="6" id="KW-0675">Receptor</keyword>
<dbReference type="OrthoDB" id="6378669at2759"/>
<sequence length="210" mass="23897">MPLSLLYFRVPVLVGVWLIVGFIVTTGYRSSLISHLVVQGKSAVINSMEELVDMRETDGWRWGTRRMTGVLKTFLSSSSDPAMIQVYKHMETADIGEGMKRVVDGGFSYIYNYYYSKSLVATRYTDATGYTPVHISTSQYSLFSGNGWAFRRGAPFHSRFNKAILKFLDAGLVTFWMDDVINNYVRRERRRRAEETGGQVTIIAVIDNPF</sequence>
<keyword evidence="5 8" id="KW-0472">Membrane</keyword>
<keyword evidence="7" id="KW-0325">Glycoprotein</keyword>
<evidence type="ECO:0000256" key="5">
    <source>
        <dbReference type="ARBA" id="ARBA00023136"/>
    </source>
</evidence>
<evidence type="ECO:0000256" key="2">
    <source>
        <dbReference type="ARBA" id="ARBA00022475"/>
    </source>
</evidence>
<proteinExistence type="predicted"/>
<evidence type="ECO:0000256" key="3">
    <source>
        <dbReference type="ARBA" id="ARBA00022692"/>
    </source>
</evidence>
<feature type="transmembrane region" description="Helical" evidence="8">
    <location>
        <begin position="6"/>
        <end position="25"/>
    </location>
</feature>
<dbReference type="EMBL" id="VSRR010022709">
    <property type="protein sequence ID" value="MPC64913.1"/>
    <property type="molecule type" value="Genomic_DNA"/>
</dbReference>
<evidence type="ECO:0000256" key="8">
    <source>
        <dbReference type="SAM" id="Phobius"/>
    </source>
</evidence>
<keyword evidence="2" id="KW-1003">Cell membrane</keyword>
<evidence type="ECO:0000313" key="10">
    <source>
        <dbReference type="Proteomes" id="UP000324222"/>
    </source>
</evidence>
<dbReference type="PANTHER" id="PTHR42643">
    <property type="entry name" value="IONOTROPIC RECEPTOR 20A-RELATED"/>
    <property type="match status" value="1"/>
</dbReference>
<dbReference type="InterPro" id="IPR052192">
    <property type="entry name" value="Insect_Ionotropic_Sensory_Rcpt"/>
</dbReference>
<evidence type="ECO:0000256" key="7">
    <source>
        <dbReference type="ARBA" id="ARBA00023180"/>
    </source>
</evidence>